<dbReference type="SUPFAM" id="SSF46689">
    <property type="entry name" value="Homeodomain-like"/>
    <property type="match status" value="1"/>
</dbReference>
<organism evidence="6 7">
    <name type="scientific">Gordonia hydrophobica</name>
    <dbReference type="NCBI Taxonomy" id="40516"/>
    <lineage>
        <taxon>Bacteria</taxon>
        <taxon>Bacillati</taxon>
        <taxon>Actinomycetota</taxon>
        <taxon>Actinomycetes</taxon>
        <taxon>Mycobacteriales</taxon>
        <taxon>Gordoniaceae</taxon>
        <taxon>Gordonia</taxon>
    </lineage>
</organism>
<evidence type="ECO:0000256" key="2">
    <source>
        <dbReference type="ARBA" id="ARBA00023125"/>
    </source>
</evidence>
<dbReference type="PRINTS" id="PR00455">
    <property type="entry name" value="HTHTETR"/>
</dbReference>
<proteinExistence type="predicted"/>
<gene>
    <name evidence="6" type="ORF">RVF87_02045</name>
</gene>
<keyword evidence="2 4" id="KW-0238">DNA-binding</keyword>
<accession>A0ABZ2U2I1</accession>
<keyword evidence="1" id="KW-0805">Transcription regulation</keyword>
<evidence type="ECO:0000256" key="3">
    <source>
        <dbReference type="ARBA" id="ARBA00023163"/>
    </source>
</evidence>
<evidence type="ECO:0000313" key="7">
    <source>
        <dbReference type="Proteomes" id="UP001479933"/>
    </source>
</evidence>
<dbReference type="PANTHER" id="PTHR47506">
    <property type="entry name" value="TRANSCRIPTIONAL REGULATORY PROTEIN"/>
    <property type="match status" value="1"/>
</dbReference>
<dbReference type="PANTHER" id="PTHR47506:SF1">
    <property type="entry name" value="HTH-TYPE TRANSCRIPTIONAL REGULATOR YJDC"/>
    <property type="match status" value="1"/>
</dbReference>
<keyword evidence="7" id="KW-1185">Reference proteome</keyword>
<reference evidence="6 7" key="1">
    <citation type="journal article" date="2023" name="Virus Evol.">
        <title>Computational host range prediction-The good, the bad, and the ugly.</title>
        <authorList>
            <person name="Howell A.A."/>
            <person name="Versoza C.J."/>
            <person name="Pfeifer S.P."/>
        </authorList>
    </citation>
    <scope>NUCLEOTIDE SEQUENCE [LARGE SCALE GENOMIC DNA]</scope>
    <source>
        <strain evidence="6 7">1610/1b</strain>
    </source>
</reference>
<name>A0ABZ2U2I1_9ACTN</name>
<dbReference type="Proteomes" id="UP001479933">
    <property type="component" value="Chromosome"/>
</dbReference>
<dbReference type="InterPro" id="IPR001647">
    <property type="entry name" value="HTH_TetR"/>
</dbReference>
<evidence type="ECO:0000313" key="6">
    <source>
        <dbReference type="EMBL" id="WYY07890.1"/>
    </source>
</evidence>
<dbReference type="PROSITE" id="PS50977">
    <property type="entry name" value="HTH_TETR_2"/>
    <property type="match status" value="1"/>
</dbReference>
<protein>
    <submittedName>
        <fullName evidence="6">Helix-turn-helix domain-containing protein</fullName>
    </submittedName>
</protein>
<dbReference type="EMBL" id="CP136137">
    <property type="protein sequence ID" value="WYY07890.1"/>
    <property type="molecule type" value="Genomic_DNA"/>
</dbReference>
<evidence type="ECO:0000259" key="5">
    <source>
        <dbReference type="PROSITE" id="PS50977"/>
    </source>
</evidence>
<dbReference type="InterPro" id="IPR009057">
    <property type="entry name" value="Homeodomain-like_sf"/>
</dbReference>
<dbReference type="Gene3D" id="1.10.357.10">
    <property type="entry name" value="Tetracycline Repressor, domain 2"/>
    <property type="match status" value="1"/>
</dbReference>
<feature type="DNA-binding region" description="H-T-H motif" evidence="4">
    <location>
        <begin position="29"/>
        <end position="48"/>
    </location>
</feature>
<sequence length="196" mass="20565">MGRNQTFDTDDVIRAARGVFWARGFEGASLPELERATGLSRSSIYHAFGSKRGLFDAAVDSYLGEVVRPRLRPLTGGDVDPEAIDQYLAGLRAALLRAGTLPATSGCLLVNTAGAPIGHDAAVAHVISAYAAELRTAFTAGVRARLPHLTAATQEAIADACTSHVITAFTLVRIDPDIAAQALDAARNLLAVQQSA</sequence>
<feature type="domain" description="HTH tetR-type" evidence="5">
    <location>
        <begin position="6"/>
        <end position="66"/>
    </location>
</feature>
<dbReference type="Pfam" id="PF00440">
    <property type="entry name" value="TetR_N"/>
    <property type="match status" value="1"/>
</dbReference>
<dbReference type="RefSeq" id="WP_066171058.1">
    <property type="nucleotide sequence ID" value="NZ_CP136137.1"/>
</dbReference>
<evidence type="ECO:0000256" key="4">
    <source>
        <dbReference type="PROSITE-ProRule" id="PRU00335"/>
    </source>
</evidence>
<evidence type="ECO:0000256" key="1">
    <source>
        <dbReference type="ARBA" id="ARBA00023015"/>
    </source>
</evidence>
<keyword evidence="3" id="KW-0804">Transcription</keyword>